<dbReference type="RefSeq" id="WP_344843129.1">
    <property type="nucleotide sequence ID" value="NZ_BAABDF010000003.1"/>
</dbReference>
<reference evidence="2" key="1">
    <citation type="journal article" date="2019" name="Int. J. Syst. Evol. Microbiol.">
        <title>The Global Catalogue of Microorganisms (GCM) 10K type strain sequencing project: providing services to taxonomists for standard genome sequencing and annotation.</title>
        <authorList>
            <consortium name="The Broad Institute Genomics Platform"/>
            <consortium name="The Broad Institute Genome Sequencing Center for Infectious Disease"/>
            <person name="Wu L."/>
            <person name="Ma J."/>
        </authorList>
    </citation>
    <scope>NUCLEOTIDE SEQUENCE [LARGE SCALE GENOMIC DNA]</scope>
    <source>
        <strain evidence="2">JCM 17190</strain>
    </source>
</reference>
<evidence type="ECO:0000313" key="1">
    <source>
        <dbReference type="EMBL" id="GAA3857418.1"/>
    </source>
</evidence>
<accession>A0ABP7JWK1</accession>
<evidence type="ECO:0000313" key="2">
    <source>
        <dbReference type="Proteomes" id="UP001399917"/>
    </source>
</evidence>
<name>A0ABP7JWK1_9RHOB</name>
<sequence>MTEIQDAARQLANLYNQSFGGKPKGRYRMASKQVRELLGRKRLYEDDVRMLTRACLEEGIVLIDMDSFFVALSANAFVNYRRVSADALTNAKKPDRA</sequence>
<keyword evidence="2" id="KW-1185">Reference proteome</keyword>
<dbReference type="Proteomes" id="UP001399917">
    <property type="component" value="Unassembled WGS sequence"/>
</dbReference>
<dbReference type="EMBL" id="BAABDF010000003">
    <property type="protein sequence ID" value="GAA3857418.1"/>
    <property type="molecule type" value="Genomic_DNA"/>
</dbReference>
<proteinExistence type="predicted"/>
<organism evidence="1 2">
    <name type="scientific">Celeribacter arenosi</name>
    <dbReference type="NCBI Taxonomy" id="792649"/>
    <lineage>
        <taxon>Bacteria</taxon>
        <taxon>Pseudomonadati</taxon>
        <taxon>Pseudomonadota</taxon>
        <taxon>Alphaproteobacteria</taxon>
        <taxon>Rhodobacterales</taxon>
        <taxon>Roseobacteraceae</taxon>
        <taxon>Celeribacter</taxon>
    </lineage>
</organism>
<evidence type="ECO:0008006" key="3">
    <source>
        <dbReference type="Google" id="ProtNLM"/>
    </source>
</evidence>
<gene>
    <name evidence="1" type="ORF">GCM10022404_05360</name>
</gene>
<protein>
    <recommendedName>
        <fullName evidence="3">Replication protein</fullName>
    </recommendedName>
</protein>
<comment type="caution">
    <text evidence="1">The sequence shown here is derived from an EMBL/GenBank/DDBJ whole genome shotgun (WGS) entry which is preliminary data.</text>
</comment>